<dbReference type="EMBL" id="MU274553">
    <property type="protein sequence ID" value="KAI0026449.1"/>
    <property type="molecule type" value="Genomic_DNA"/>
</dbReference>
<proteinExistence type="predicted"/>
<name>A0ACB8Q3Z1_9AGAM</name>
<organism evidence="1 2">
    <name type="scientific">Vararia minispora EC-137</name>
    <dbReference type="NCBI Taxonomy" id="1314806"/>
    <lineage>
        <taxon>Eukaryota</taxon>
        <taxon>Fungi</taxon>
        <taxon>Dikarya</taxon>
        <taxon>Basidiomycota</taxon>
        <taxon>Agaricomycotina</taxon>
        <taxon>Agaricomycetes</taxon>
        <taxon>Russulales</taxon>
        <taxon>Lachnocladiaceae</taxon>
        <taxon>Vararia</taxon>
    </lineage>
</organism>
<protein>
    <submittedName>
        <fullName evidence="1">Uncharacterized protein</fullName>
    </submittedName>
</protein>
<reference evidence="1" key="1">
    <citation type="submission" date="2021-02" db="EMBL/GenBank/DDBJ databases">
        <authorList>
            <consortium name="DOE Joint Genome Institute"/>
            <person name="Ahrendt S."/>
            <person name="Looney B.P."/>
            <person name="Miyauchi S."/>
            <person name="Morin E."/>
            <person name="Drula E."/>
            <person name="Courty P.E."/>
            <person name="Chicoki N."/>
            <person name="Fauchery L."/>
            <person name="Kohler A."/>
            <person name="Kuo A."/>
            <person name="Labutti K."/>
            <person name="Pangilinan J."/>
            <person name="Lipzen A."/>
            <person name="Riley R."/>
            <person name="Andreopoulos W."/>
            <person name="He G."/>
            <person name="Johnson J."/>
            <person name="Barry K.W."/>
            <person name="Grigoriev I.V."/>
            <person name="Nagy L."/>
            <person name="Hibbett D."/>
            <person name="Henrissat B."/>
            <person name="Matheny P.B."/>
            <person name="Labbe J."/>
            <person name="Martin F."/>
        </authorList>
    </citation>
    <scope>NUCLEOTIDE SEQUENCE</scope>
    <source>
        <strain evidence="1">EC-137</strain>
    </source>
</reference>
<evidence type="ECO:0000313" key="1">
    <source>
        <dbReference type="EMBL" id="KAI0026449.1"/>
    </source>
</evidence>
<keyword evidence="2" id="KW-1185">Reference proteome</keyword>
<sequence length="116" mass="12886">MCLFRRRSLQAESRGRDIEDQDQTGGPATEDHQRASEDSATRSPSEIGNIGPQITVNVGEDVLFVNFGVLSGDGRSLLRLSSGFCRWAFVRLILGYVLFHVLRLAYEVIVNLSSRS</sequence>
<gene>
    <name evidence="1" type="ORF">K488DRAFT_92562</name>
</gene>
<comment type="caution">
    <text evidence="1">The sequence shown here is derived from an EMBL/GenBank/DDBJ whole genome shotgun (WGS) entry which is preliminary data.</text>
</comment>
<dbReference type="Proteomes" id="UP000814128">
    <property type="component" value="Unassembled WGS sequence"/>
</dbReference>
<evidence type="ECO:0000313" key="2">
    <source>
        <dbReference type="Proteomes" id="UP000814128"/>
    </source>
</evidence>
<reference evidence="1" key="2">
    <citation type="journal article" date="2022" name="New Phytol.">
        <title>Evolutionary transition to the ectomycorrhizal habit in the genomes of a hyperdiverse lineage of mushroom-forming fungi.</title>
        <authorList>
            <person name="Looney B."/>
            <person name="Miyauchi S."/>
            <person name="Morin E."/>
            <person name="Drula E."/>
            <person name="Courty P.E."/>
            <person name="Kohler A."/>
            <person name="Kuo A."/>
            <person name="LaButti K."/>
            <person name="Pangilinan J."/>
            <person name="Lipzen A."/>
            <person name="Riley R."/>
            <person name="Andreopoulos W."/>
            <person name="He G."/>
            <person name="Johnson J."/>
            <person name="Nolan M."/>
            <person name="Tritt A."/>
            <person name="Barry K.W."/>
            <person name="Grigoriev I.V."/>
            <person name="Nagy L.G."/>
            <person name="Hibbett D."/>
            <person name="Henrissat B."/>
            <person name="Matheny P.B."/>
            <person name="Labbe J."/>
            <person name="Martin F.M."/>
        </authorList>
    </citation>
    <scope>NUCLEOTIDE SEQUENCE</scope>
    <source>
        <strain evidence="1">EC-137</strain>
    </source>
</reference>
<accession>A0ACB8Q3Z1</accession>